<evidence type="ECO:0000256" key="11">
    <source>
        <dbReference type="ARBA" id="ARBA00022833"/>
    </source>
</evidence>
<evidence type="ECO:0000313" key="24">
    <source>
        <dbReference type="Proteomes" id="UP000269793"/>
    </source>
</evidence>
<evidence type="ECO:0000259" key="22">
    <source>
        <dbReference type="PROSITE" id="PS50255"/>
    </source>
</evidence>
<evidence type="ECO:0000256" key="4">
    <source>
        <dbReference type="ARBA" id="ARBA00005747"/>
    </source>
</evidence>
<dbReference type="GO" id="GO:0005506">
    <property type="term" value="F:iron ion binding"/>
    <property type="evidence" value="ECO:0007669"/>
    <property type="project" value="UniProtKB-UniRule"/>
</dbReference>
<feature type="binding site" evidence="19">
    <location>
        <position position="264"/>
    </location>
    <ligand>
        <name>Zn(2+)</name>
        <dbReference type="ChEBI" id="CHEBI:29105"/>
        <label>1</label>
    </ligand>
</feature>
<dbReference type="STRING" id="425264.A0A3G2S0A1"/>
<feature type="domain" description="Cytochrome b5 heme-binding" evidence="22">
    <location>
        <begin position="4"/>
        <end position="83"/>
    </location>
</feature>
<dbReference type="GO" id="GO:0020037">
    <property type="term" value="F:heme binding"/>
    <property type="evidence" value="ECO:0007669"/>
    <property type="project" value="InterPro"/>
</dbReference>
<protein>
    <recommendedName>
        <fullName evidence="18">Ceramide very long chain fatty acid hydroxylase</fullName>
        <ecNumber evidence="18">1.-.-.-</ecNumber>
    </recommendedName>
</protein>
<dbReference type="InterPro" id="IPR036400">
    <property type="entry name" value="Cyt_B5-like_heme/steroid_sf"/>
</dbReference>
<dbReference type="SUPFAM" id="SSF55856">
    <property type="entry name" value="Cytochrome b5-like heme/steroid binding domain"/>
    <property type="match status" value="1"/>
</dbReference>
<keyword evidence="10 18" id="KW-0276">Fatty acid metabolism</keyword>
<feature type="binding site" evidence="19">
    <location>
        <position position="337"/>
    </location>
    <ligand>
        <name>Zn(2+)</name>
        <dbReference type="ChEBI" id="CHEBI:29105"/>
        <label>1</label>
    </ligand>
</feature>
<feature type="binding site" evidence="19">
    <location>
        <position position="236"/>
    </location>
    <ligand>
        <name>Zn(2+)</name>
        <dbReference type="ChEBI" id="CHEBI:29105"/>
        <label>1</label>
    </ligand>
</feature>
<comment type="cofactor">
    <cofactor evidence="20">
        <name>Fe cation</name>
        <dbReference type="ChEBI" id="CHEBI:24875"/>
    </cofactor>
</comment>
<sequence>MSWSKTFTRGDVAQHSSKEDCWVIFDNVVYDVTDFIADHPGGEDLIMEYAGQDVTAIMKNKDSHVHSRSAYTMLGDFAIGKVSLPETMSLEGMAPAFLPADAHISDDFVPEETDVAKDYVHHQFLDLSKPLIPQMWYSSFSKEFYLEQVHIPRHCKEPAQLMPYAFLEVFTKTPWYVIPMMWLPIAAAFFHLSATQYKEFFYTGNATLSNMEGYAAAFGCFVFGVVFWTFLEYLFHRFLFHMDRLLPRHQFFYLMHFLLHGIHHFLPMDRYRLVMPPVLFATLSFPMLLLAHAVLPTAMANGVISGSYSMYVVYDTMHYALHHTKLPEYVREQKRYHLEHHYKNYELGFGVTSKIWDYVFHTVLV</sequence>
<feature type="binding site" evidence="19">
    <location>
        <position position="260"/>
    </location>
    <ligand>
        <name>Zn(2+)</name>
        <dbReference type="ChEBI" id="CHEBI:29105"/>
        <label>1</label>
    </ligand>
</feature>
<feature type="binding site" evidence="19">
    <location>
        <position position="241"/>
    </location>
    <ligand>
        <name>Zn(2+)</name>
        <dbReference type="ChEBI" id="CHEBI:29105"/>
        <label>1</label>
    </ligand>
</feature>
<dbReference type="GO" id="GO:0005789">
    <property type="term" value="C:endoplasmic reticulum membrane"/>
    <property type="evidence" value="ECO:0007669"/>
    <property type="project" value="UniProtKB-SubCell"/>
</dbReference>
<reference evidence="23 24" key="1">
    <citation type="submission" date="2018-10" db="EMBL/GenBank/DDBJ databases">
        <title>Complete genome sequence of Malassezia restricta CBS 7877.</title>
        <authorList>
            <person name="Morand S.C."/>
            <person name="Bertignac M."/>
            <person name="Iltis A."/>
            <person name="Kolder I."/>
            <person name="Pirovano W."/>
            <person name="Jourdain R."/>
            <person name="Clavaud C."/>
        </authorList>
    </citation>
    <scope>NUCLEOTIDE SEQUENCE [LARGE SCALE GENOMIC DNA]</scope>
    <source>
        <strain evidence="23 24">CBS 7877</strain>
    </source>
</reference>
<evidence type="ECO:0000256" key="8">
    <source>
        <dbReference type="ARBA" id="ARBA00022723"/>
    </source>
</evidence>
<comment type="cofactor">
    <cofactor evidence="18 19">
        <name>Zn(2+)</name>
        <dbReference type="ChEBI" id="CHEBI:29105"/>
    </cofactor>
    <text evidence="18 19">Binds 2 Zn(2+) ions per subunit that likely form a catalytic dimetal center.</text>
</comment>
<evidence type="ECO:0000256" key="17">
    <source>
        <dbReference type="ARBA" id="ARBA00023160"/>
    </source>
</evidence>
<keyword evidence="7 21" id="KW-0812">Transmembrane</keyword>
<keyword evidence="15 18" id="KW-0443">Lipid metabolism</keyword>
<comment type="similarity">
    <text evidence="4 18">Belongs to the sterol desaturase family. SCS7 subfamily.</text>
</comment>
<evidence type="ECO:0000256" key="21">
    <source>
        <dbReference type="SAM" id="Phobius"/>
    </source>
</evidence>
<dbReference type="Proteomes" id="UP000269793">
    <property type="component" value="Chromosome I"/>
</dbReference>
<feature type="binding site" description="axial binding residue" evidence="20">
    <location>
        <position position="39"/>
    </location>
    <ligand>
        <name>heme</name>
        <dbReference type="ChEBI" id="CHEBI:30413"/>
    </ligand>
    <ligandPart>
        <name>Fe</name>
        <dbReference type="ChEBI" id="CHEBI:18248"/>
    </ligandPart>
</feature>
<comment type="pathway">
    <text evidence="3">Lipid metabolism.</text>
</comment>
<keyword evidence="11 19" id="KW-0862">Zinc</keyword>
<dbReference type="PROSITE" id="PS50255">
    <property type="entry name" value="CYTOCHROME_B5_2"/>
    <property type="match status" value="1"/>
</dbReference>
<evidence type="ECO:0000256" key="16">
    <source>
        <dbReference type="ARBA" id="ARBA00023136"/>
    </source>
</evidence>
<evidence type="ECO:0000256" key="9">
    <source>
        <dbReference type="ARBA" id="ARBA00022824"/>
    </source>
</evidence>
<feature type="binding site" evidence="19">
    <location>
        <position position="340"/>
    </location>
    <ligand>
        <name>Zn(2+)</name>
        <dbReference type="ChEBI" id="CHEBI:29105"/>
        <label>1</label>
    </ligand>
</feature>
<evidence type="ECO:0000256" key="19">
    <source>
        <dbReference type="PIRSR" id="PIRSR005149-1"/>
    </source>
</evidence>
<name>A0A3G2S0A1_MALR7</name>
<keyword evidence="5 18" id="KW-0444">Lipid biosynthesis</keyword>
<feature type="transmembrane region" description="Helical" evidence="21">
    <location>
        <begin position="214"/>
        <end position="231"/>
    </location>
</feature>
<evidence type="ECO:0000256" key="7">
    <source>
        <dbReference type="ARBA" id="ARBA00022692"/>
    </source>
</evidence>
<feature type="binding site" evidence="19">
    <location>
        <position position="318"/>
    </location>
    <ligand>
        <name>Zn(2+)</name>
        <dbReference type="ChEBI" id="CHEBI:29105"/>
        <label>1</label>
    </ligand>
</feature>
<evidence type="ECO:0000256" key="15">
    <source>
        <dbReference type="ARBA" id="ARBA00023098"/>
    </source>
</evidence>
<dbReference type="EC" id="1.-.-.-" evidence="18"/>
<evidence type="ECO:0000256" key="13">
    <source>
        <dbReference type="ARBA" id="ARBA00023002"/>
    </source>
</evidence>
<dbReference type="Pfam" id="PF00173">
    <property type="entry name" value="Cyt-b5"/>
    <property type="match status" value="1"/>
</dbReference>
<keyword evidence="24" id="KW-1185">Reference proteome</keyword>
<evidence type="ECO:0000313" key="23">
    <source>
        <dbReference type="EMBL" id="AYO41365.1"/>
    </source>
</evidence>
<evidence type="ECO:0000256" key="2">
    <source>
        <dbReference type="ARBA" id="ARBA00004991"/>
    </source>
</evidence>
<dbReference type="PRINTS" id="PR00363">
    <property type="entry name" value="CYTOCHROMEB5"/>
</dbReference>
<feature type="binding site" evidence="19">
    <location>
        <position position="341"/>
    </location>
    <ligand>
        <name>Zn(2+)</name>
        <dbReference type="ChEBI" id="CHEBI:29105"/>
        <label>1</label>
    </ligand>
</feature>
<comment type="function">
    <text evidence="18">Ceramide hydroxylase involved in the hydroxylation of sphingolipid-associated very long chain fatty acids. Postulated to hydroxylate the very long chain fatty acid of dihydroceramides and phytoceramides at C-2.</text>
</comment>
<dbReference type="InterPro" id="IPR001199">
    <property type="entry name" value="Cyt_B5-like_heme/steroid-bd"/>
</dbReference>
<dbReference type="GO" id="GO:0006633">
    <property type="term" value="P:fatty acid biosynthetic process"/>
    <property type="evidence" value="ECO:0007669"/>
    <property type="project" value="UniProtKB-KW"/>
</dbReference>
<dbReference type="Pfam" id="PF04116">
    <property type="entry name" value="FA_hydroxylase"/>
    <property type="match status" value="1"/>
</dbReference>
<keyword evidence="6 20" id="KW-0349">Heme</keyword>
<dbReference type="InterPro" id="IPR006694">
    <property type="entry name" value="Fatty_acid_hydroxylase"/>
</dbReference>
<evidence type="ECO:0000256" key="14">
    <source>
        <dbReference type="ARBA" id="ARBA00023004"/>
    </source>
</evidence>
<feature type="binding site" evidence="19">
    <location>
        <position position="263"/>
    </location>
    <ligand>
        <name>Zn(2+)</name>
        <dbReference type="ChEBI" id="CHEBI:29105"/>
        <label>1</label>
    </ligand>
</feature>
<dbReference type="FunFam" id="3.10.120.10:FF:000007">
    <property type="entry name" value="Sulfite oxidase, mitochondrial"/>
    <property type="match status" value="1"/>
</dbReference>
<evidence type="ECO:0000256" key="20">
    <source>
        <dbReference type="PIRSR" id="PIRSR005149-50"/>
    </source>
</evidence>
<feature type="transmembrane region" description="Helical" evidence="21">
    <location>
        <begin position="274"/>
        <end position="295"/>
    </location>
</feature>
<keyword evidence="9 18" id="KW-0256">Endoplasmic reticulum</keyword>
<keyword evidence="12 21" id="KW-1133">Transmembrane helix</keyword>
<dbReference type="Gene3D" id="3.10.120.10">
    <property type="entry name" value="Cytochrome b5-like heme/steroid binding domain"/>
    <property type="match status" value="1"/>
</dbReference>
<dbReference type="InterPro" id="IPR018506">
    <property type="entry name" value="Cyt_B5_heme-BS"/>
</dbReference>
<keyword evidence="16 18" id="KW-0472">Membrane</keyword>
<dbReference type="PANTHER" id="PTHR12863:SF1">
    <property type="entry name" value="FATTY ACID 2-HYDROXYLASE"/>
    <property type="match status" value="1"/>
</dbReference>
<feature type="binding site" evidence="19">
    <location>
        <position position="322"/>
    </location>
    <ligand>
        <name>Zn(2+)</name>
        <dbReference type="ChEBI" id="CHEBI:29105"/>
        <label>1</label>
    </ligand>
</feature>
<dbReference type="EMBL" id="CP033148">
    <property type="protein sequence ID" value="AYO41365.1"/>
    <property type="molecule type" value="Genomic_DNA"/>
</dbReference>
<dbReference type="PROSITE" id="PS00191">
    <property type="entry name" value="CYTOCHROME_B5_1"/>
    <property type="match status" value="1"/>
</dbReference>
<evidence type="ECO:0000256" key="18">
    <source>
        <dbReference type="PIRNR" id="PIRNR005149"/>
    </source>
</evidence>
<dbReference type="OrthoDB" id="2204368at2759"/>
<feature type="binding site" description="axial binding residue" evidence="20">
    <location>
        <position position="66"/>
    </location>
    <ligand>
        <name>heme</name>
        <dbReference type="ChEBI" id="CHEBI:30413"/>
    </ligand>
    <ligandPart>
        <name>Fe</name>
        <dbReference type="ChEBI" id="CHEBI:18248"/>
    </ligandPart>
</feature>
<comment type="pathway">
    <text evidence="2">Sphingolipid metabolism.</text>
</comment>
<dbReference type="AlphaFoldDB" id="A0A3G2S0A1"/>
<keyword evidence="17 18" id="KW-0275">Fatty acid biosynthesis</keyword>
<dbReference type="InterPro" id="IPR014430">
    <property type="entry name" value="Scs7"/>
</dbReference>
<dbReference type="PANTHER" id="PTHR12863">
    <property type="entry name" value="FATTY ACID HYDROXYLASE"/>
    <property type="match status" value="1"/>
</dbReference>
<keyword evidence="13 18" id="KW-0560">Oxidoreductase</keyword>
<dbReference type="GO" id="GO:0080132">
    <property type="term" value="F:fatty acid 2-hydroxylase activity"/>
    <property type="evidence" value="ECO:0007669"/>
    <property type="project" value="InterPro"/>
</dbReference>
<dbReference type="VEuPathDB" id="FungiDB:DNF11_0415"/>
<proteinExistence type="inferred from homology"/>
<evidence type="ECO:0000256" key="6">
    <source>
        <dbReference type="ARBA" id="ARBA00022617"/>
    </source>
</evidence>
<accession>A0A3G2S0A1</accession>
<dbReference type="PIRSF" id="PIRSF005149">
    <property type="entry name" value="IPC-B_HD"/>
    <property type="match status" value="1"/>
</dbReference>
<dbReference type="SMART" id="SM01117">
    <property type="entry name" value="Cyt-b5"/>
    <property type="match status" value="1"/>
</dbReference>
<evidence type="ECO:0000256" key="1">
    <source>
        <dbReference type="ARBA" id="ARBA00004477"/>
    </source>
</evidence>
<gene>
    <name evidence="23" type="primary">SCS7</name>
    <name evidence="23" type="ORF">DNF11_0415</name>
</gene>
<keyword evidence="14 18" id="KW-0408">Iron</keyword>
<evidence type="ECO:0000256" key="12">
    <source>
        <dbReference type="ARBA" id="ARBA00022989"/>
    </source>
</evidence>
<feature type="transmembrane region" description="Helical" evidence="21">
    <location>
        <begin position="175"/>
        <end position="194"/>
    </location>
</feature>
<organism evidence="23 24">
    <name type="scientific">Malassezia restricta (strain ATCC 96810 / NBRC 103918 / CBS 7877)</name>
    <name type="common">Seborrheic dermatitis infection agent</name>
    <dbReference type="NCBI Taxonomy" id="425264"/>
    <lineage>
        <taxon>Eukaryota</taxon>
        <taxon>Fungi</taxon>
        <taxon>Dikarya</taxon>
        <taxon>Basidiomycota</taxon>
        <taxon>Ustilaginomycotina</taxon>
        <taxon>Malasseziomycetes</taxon>
        <taxon>Malasseziales</taxon>
        <taxon>Malasseziaceae</taxon>
        <taxon>Malassezia</taxon>
    </lineage>
</organism>
<comment type="subcellular location">
    <subcellularLocation>
        <location evidence="1">Endoplasmic reticulum membrane</location>
        <topology evidence="1">Multi-pass membrane protein</topology>
    </subcellularLocation>
</comment>
<evidence type="ECO:0000256" key="3">
    <source>
        <dbReference type="ARBA" id="ARBA00005189"/>
    </source>
</evidence>
<keyword evidence="8 18" id="KW-0479">Metal-binding</keyword>
<evidence type="ECO:0000256" key="5">
    <source>
        <dbReference type="ARBA" id="ARBA00022516"/>
    </source>
</evidence>
<evidence type="ECO:0000256" key="10">
    <source>
        <dbReference type="ARBA" id="ARBA00022832"/>
    </source>
</evidence>